<dbReference type="PANTHER" id="PTHR39160">
    <property type="entry name" value="CELL WALL-BINDING PROTEIN YOCH"/>
    <property type="match status" value="1"/>
</dbReference>
<dbReference type="InterPro" id="IPR011098">
    <property type="entry name" value="G5_dom"/>
</dbReference>
<dbReference type="AlphaFoldDB" id="A0A4Z0H8R7"/>
<evidence type="ECO:0000256" key="2">
    <source>
        <dbReference type="ARBA" id="ARBA00022729"/>
    </source>
</evidence>
<dbReference type="PANTHER" id="PTHR39160:SF4">
    <property type="entry name" value="RESUSCITATION-PROMOTING FACTOR RPFB"/>
    <property type="match status" value="1"/>
</dbReference>
<dbReference type="Pfam" id="PF03990">
    <property type="entry name" value="DUF348"/>
    <property type="match status" value="3"/>
</dbReference>
<dbReference type="Gene3D" id="1.10.530.10">
    <property type="match status" value="1"/>
</dbReference>
<evidence type="ECO:0000313" key="6">
    <source>
        <dbReference type="Proteomes" id="UP000297948"/>
    </source>
</evidence>
<evidence type="ECO:0000256" key="3">
    <source>
        <dbReference type="ARBA" id="ARBA00022801"/>
    </source>
</evidence>
<evidence type="ECO:0000313" key="5">
    <source>
        <dbReference type="EMBL" id="TGB08436.1"/>
    </source>
</evidence>
<dbReference type="SMART" id="SM01208">
    <property type="entry name" value="G5"/>
    <property type="match status" value="1"/>
</dbReference>
<dbReference type="Pfam" id="PF06737">
    <property type="entry name" value="Transglycosylas"/>
    <property type="match status" value="1"/>
</dbReference>
<evidence type="ECO:0000256" key="1">
    <source>
        <dbReference type="ARBA" id="ARBA00010830"/>
    </source>
</evidence>
<organism evidence="5 6">
    <name type="scientific">Streptomyces palmae</name>
    <dbReference type="NCBI Taxonomy" id="1701085"/>
    <lineage>
        <taxon>Bacteria</taxon>
        <taxon>Bacillati</taxon>
        <taxon>Actinomycetota</taxon>
        <taxon>Actinomycetes</taxon>
        <taxon>Kitasatosporales</taxon>
        <taxon>Streptomycetaceae</taxon>
        <taxon>Streptomyces</taxon>
    </lineage>
</organism>
<dbReference type="InterPro" id="IPR023346">
    <property type="entry name" value="Lysozyme-like_dom_sf"/>
</dbReference>
<keyword evidence="2" id="KW-0732">Signal</keyword>
<name>A0A4Z0H8R7_9ACTN</name>
<comment type="caution">
    <text evidence="5">The sequence shown here is derived from an EMBL/GenBank/DDBJ whole genome shotgun (WGS) entry which is preliminary data.</text>
</comment>
<dbReference type="GO" id="GO:0016787">
    <property type="term" value="F:hydrolase activity"/>
    <property type="evidence" value="ECO:0007669"/>
    <property type="project" value="UniProtKB-KW"/>
</dbReference>
<keyword evidence="3" id="KW-0378">Hydrolase</keyword>
<dbReference type="PROSITE" id="PS51109">
    <property type="entry name" value="G5"/>
    <property type="match status" value="1"/>
</dbReference>
<gene>
    <name evidence="5" type="ORF">E4099_15455</name>
</gene>
<dbReference type="Gene3D" id="2.20.230.10">
    <property type="entry name" value="Resuscitation-promoting factor rpfb"/>
    <property type="match status" value="1"/>
</dbReference>
<dbReference type="CDD" id="cd13925">
    <property type="entry name" value="RPF"/>
    <property type="match status" value="1"/>
</dbReference>
<keyword evidence="6" id="KW-1185">Reference proteome</keyword>
<dbReference type="OrthoDB" id="1404170at2"/>
<comment type="similarity">
    <text evidence="1">Belongs to the transglycosylase family. Rpf subfamily.</text>
</comment>
<feature type="domain" description="G5" evidence="4">
    <location>
        <begin position="192"/>
        <end position="272"/>
    </location>
</feature>
<evidence type="ECO:0000259" key="4">
    <source>
        <dbReference type="PROSITE" id="PS51109"/>
    </source>
</evidence>
<dbReference type="Pfam" id="PF07501">
    <property type="entry name" value="G5"/>
    <property type="match status" value="1"/>
</dbReference>
<proteinExistence type="inferred from homology"/>
<dbReference type="InterPro" id="IPR010618">
    <property type="entry name" value="RPF"/>
</dbReference>
<dbReference type="Proteomes" id="UP000297948">
    <property type="component" value="Unassembled WGS sequence"/>
</dbReference>
<dbReference type="InterPro" id="IPR007137">
    <property type="entry name" value="DUF348"/>
</dbReference>
<dbReference type="SUPFAM" id="SSF53955">
    <property type="entry name" value="Lysozyme-like"/>
    <property type="match status" value="1"/>
</dbReference>
<accession>A0A4Z0H8R7</accession>
<dbReference type="InterPro" id="IPR051933">
    <property type="entry name" value="Resuscitation_pf_RpfB"/>
</dbReference>
<dbReference type="EMBL" id="SRID01000127">
    <property type="protein sequence ID" value="TGB08436.1"/>
    <property type="molecule type" value="Genomic_DNA"/>
</dbReference>
<sequence length="359" mass="38372">MRLLPRTLVVAALAGGTCAFVSQDRAVTLEVDGTGRTLHSYADTVEELLTEQGVALGAHDEVTPAPGRSLDGVERITVRRARPLTLTVDGERRRTWTTGRTVTQALRELGVPTAGAWLSVPPSTPVPLTGAELAVRTRRTVTVLADGRAYEVRTRAATVREVVAEAGVALSGLDTTSAPAGSFPREGQAIAVLRVTRGTEHRDTPLPYRTVRIEDPLAAAGTATVERPGAPGLRRTVYAVRTVNGVRQRPLAIRGEILRHPVDRLVRVGTRPLPAAVAGAEGLDWAAMARCESGGRPDAVDATGTHGGLYQFDTATWRRLGGSGRPQDAPAAEQTFRAKKLYVLRGAAPWPYCGRKLQR</sequence>
<protein>
    <submittedName>
        <fullName evidence="5">DUF348 domain-containing protein</fullName>
    </submittedName>
</protein>
<reference evidence="5 6" key="1">
    <citation type="submission" date="2019-03" db="EMBL/GenBank/DDBJ databases">
        <authorList>
            <person name="Gonzalez-Pimentel J.L."/>
        </authorList>
    </citation>
    <scope>NUCLEOTIDE SEQUENCE [LARGE SCALE GENOMIC DNA]</scope>
    <source>
        <strain evidence="5 6">JCM 31289</strain>
    </source>
</reference>